<dbReference type="PROSITE" id="PS50206">
    <property type="entry name" value="RHODANESE_3"/>
    <property type="match status" value="2"/>
</dbReference>
<dbReference type="RefSeq" id="WP_168628486.1">
    <property type="nucleotide sequence ID" value="NZ_BONL01000030.1"/>
</dbReference>
<evidence type="ECO:0000313" key="4">
    <source>
        <dbReference type="EMBL" id="NKY21387.1"/>
    </source>
</evidence>
<reference evidence="4 5" key="1">
    <citation type="submission" date="2020-04" db="EMBL/GenBank/DDBJ databases">
        <title>MicrobeNet Type strains.</title>
        <authorList>
            <person name="Nicholson A.C."/>
        </authorList>
    </citation>
    <scope>NUCLEOTIDE SEQUENCE [LARGE SCALE GENOMIC DNA]</scope>
    <source>
        <strain evidence="4 5">ATCC BAA-788</strain>
    </source>
</reference>
<organism evidence="4 5">
    <name type="scientific">Cellulomonas denverensis</name>
    <dbReference type="NCBI Taxonomy" id="264297"/>
    <lineage>
        <taxon>Bacteria</taxon>
        <taxon>Bacillati</taxon>
        <taxon>Actinomycetota</taxon>
        <taxon>Actinomycetes</taxon>
        <taxon>Micrococcales</taxon>
        <taxon>Cellulomonadaceae</taxon>
        <taxon>Cellulomonas</taxon>
    </lineage>
</organism>
<protein>
    <submittedName>
        <fullName evidence="4">Sulfurtransferase</fullName>
    </submittedName>
</protein>
<evidence type="ECO:0000256" key="2">
    <source>
        <dbReference type="ARBA" id="ARBA00022737"/>
    </source>
</evidence>
<dbReference type="InterPro" id="IPR001763">
    <property type="entry name" value="Rhodanese-like_dom"/>
</dbReference>
<dbReference type="InterPro" id="IPR045078">
    <property type="entry name" value="TST/MPST-like"/>
</dbReference>
<evidence type="ECO:0000256" key="1">
    <source>
        <dbReference type="ARBA" id="ARBA00022679"/>
    </source>
</evidence>
<dbReference type="InterPro" id="IPR036873">
    <property type="entry name" value="Rhodanese-like_dom_sf"/>
</dbReference>
<sequence>MPEVIVSAAALAEELASPRPPRLLDVRWQLGGPPGIDGYRAGHLPGAVYVDLETELASHATPAEGRHPLPDPEVLQRAARRWGLRQDDQVVVYDDYDSMSAARAWWTLRWAGFDRVRILDGGLAGWVAAGGELDQAEVHPPLGDVVLSSGHLPALDADGAAEWAEQGLLLDARAPERFRGEVEPWDPRAGHIPGAVNAPTGQNLGADGTFLPPDALTARFAALGAPAGGQVAVYCGSGVSAAHQAAALTMAGYTPVLYPGSWSQWSSDPERPVATGD</sequence>
<evidence type="ECO:0000313" key="5">
    <source>
        <dbReference type="Proteomes" id="UP000581206"/>
    </source>
</evidence>
<dbReference type="InterPro" id="IPR001307">
    <property type="entry name" value="Thiosulphate_STrfase_CS"/>
</dbReference>
<dbReference type="PANTHER" id="PTHR11364:SF27">
    <property type="entry name" value="SULFURTRANSFERASE"/>
    <property type="match status" value="1"/>
</dbReference>
<dbReference type="EMBL" id="JAAXOX010000001">
    <property type="protein sequence ID" value="NKY21387.1"/>
    <property type="molecule type" value="Genomic_DNA"/>
</dbReference>
<proteinExistence type="predicted"/>
<dbReference type="SMART" id="SM00450">
    <property type="entry name" value="RHOD"/>
    <property type="match status" value="2"/>
</dbReference>
<feature type="domain" description="Rhodanese" evidence="3">
    <location>
        <begin position="17"/>
        <end position="135"/>
    </location>
</feature>
<dbReference type="CDD" id="cd01448">
    <property type="entry name" value="TST_Repeat_1"/>
    <property type="match status" value="1"/>
</dbReference>
<keyword evidence="1 4" id="KW-0808">Transferase</keyword>
<dbReference type="AlphaFoldDB" id="A0A7X6KSC4"/>
<dbReference type="GO" id="GO:0004792">
    <property type="term" value="F:thiosulfate-cyanide sulfurtransferase activity"/>
    <property type="evidence" value="ECO:0007669"/>
    <property type="project" value="InterPro"/>
</dbReference>
<accession>A0A7X6KSC4</accession>
<name>A0A7X6KSC4_9CELL</name>
<comment type="caution">
    <text evidence="4">The sequence shown here is derived from an EMBL/GenBank/DDBJ whole genome shotgun (WGS) entry which is preliminary data.</text>
</comment>
<dbReference type="Proteomes" id="UP000581206">
    <property type="component" value="Unassembled WGS sequence"/>
</dbReference>
<dbReference type="PROSITE" id="PS00380">
    <property type="entry name" value="RHODANESE_1"/>
    <property type="match status" value="1"/>
</dbReference>
<dbReference type="SUPFAM" id="SSF52821">
    <property type="entry name" value="Rhodanese/Cell cycle control phosphatase"/>
    <property type="match status" value="2"/>
</dbReference>
<keyword evidence="2" id="KW-0677">Repeat</keyword>
<evidence type="ECO:0000259" key="3">
    <source>
        <dbReference type="PROSITE" id="PS50206"/>
    </source>
</evidence>
<gene>
    <name evidence="4" type="ORF">HGA03_01760</name>
</gene>
<dbReference type="PANTHER" id="PTHR11364">
    <property type="entry name" value="THIOSULFATE SULFERTANSFERASE"/>
    <property type="match status" value="1"/>
</dbReference>
<dbReference type="CDD" id="cd01449">
    <property type="entry name" value="TST_Repeat_2"/>
    <property type="match status" value="1"/>
</dbReference>
<dbReference type="Pfam" id="PF00581">
    <property type="entry name" value="Rhodanese"/>
    <property type="match status" value="2"/>
</dbReference>
<keyword evidence="5" id="KW-1185">Reference proteome</keyword>
<dbReference type="Gene3D" id="3.40.250.10">
    <property type="entry name" value="Rhodanese-like domain"/>
    <property type="match status" value="2"/>
</dbReference>
<feature type="domain" description="Rhodanese" evidence="3">
    <location>
        <begin position="165"/>
        <end position="274"/>
    </location>
</feature>